<reference evidence="3 4" key="2">
    <citation type="submission" date="2016-11" db="EMBL/GenBank/DDBJ databases">
        <authorList>
            <person name="Varghese N."/>
            <person name="Submissions S."/>
        </authorList>
    </citation>
    <scope>NUCLEOTIDE SEQUENCE [LARGE SCALE GENOMIC DNA]</scope>
    <source>
        <strain evidence="3 4">DSM 6368</strain>
    </source>
</reference>
<dbReference type="RefSeq" id="WP_073395928.1">
    <property type="nucleotide sequence ID" value="NZ_FRBX01000004.1"/>
</dbReference>
<keyword evidence="4" id="KW-1185">Reference proteome</keyword>
<evidence type="ECO:0000313" key="5">
    <source>
        <dbReference type="Proteomes" id="UP000198431"/>
    </source>
</evidence>
<dbReference type="EMBL" id="FRBX01000004">
    <property type="protein sequence ID" value="SHM74072.1"/>
    <property type="molecule type" value="Genomic_DNA"/>
</dbReference>
<accession>A0AB36P5C8</accession>
<evidence type="ECO:0000313" key="2">
    <source>
        <dbReference type="EMBL" id="OXB07615.1"/>
    </source>
</evidence>
<evidence type="ECO:0000313" key="4">
    <source>
        <dbReference type="Proteomes" id="UP000184216"/>
    </source>
</evidence>
<dbReference type="InterPro" id="IPR029044">
    <property type="entry name" value="Nucleotide-diphossugar_trans"/>
</dbReference>
<dbReference type="PANTHER" id="PTHR22916">
    <property type="entry name" value="GLYCOSYLTRANSFERASE"/>
    <property type="match status" value="1"/>
</dbReference>
<dbReference type="AlphaFoldDB" id="A0AB36P5C8"/>
<dbReference type="InterPro" id="IPR001173">
    <property type="entry name" value="Glyco_trans_2-like"/>
</dbReference>
<sequence length="259" mass="30163">MALISIITINYNNLEGLKKTMNSVINQTWQEFEYIVIDGGSTDGSAAFIESKNDKIDYWVSEKDSGIYNAMNKGITKANGEYLLFLNSGDHFFSDMVLSENLSKISDYDLIYFNVLLIDKKSAKTISYPEKLTFSFFYERTLCHQATLIRKELFSIMGLYDENLIFVSDWKFFILSICKFNHSYVRIDSVLSTFYLDGLSSVPENKKQIKLERIKILKEEFSAFMSDIYELEKYQNLIYSLRKSKKLNFLIKLGLINKF</sequence>
<protein>
    <submittedName>
        <fullName evidence="2">Glycosyl transferase</fullName>
    </submittedName>
    <submittedName>
        <fullName evidence="3">Glycosyltransferase involved in cell wall bisynthesis</fullName>
    </submittedName>
</protein>
<dbReference type="Proteomes" id="UP000184216">
    <property type="component" value="Unassembled WGS sequence"/>
</dbReference>
<dbReference type="PANTHER" id="PTHR22916:SF67">
    <property type="entry name" value="COLANIC ACID BIOSYNTHESIS GLYCOSYL TRANSFERASE WCAE-RELATED"/>
    <property type="match status" value="1"/>
</dbReference>
<comment type="caution">
    <text evidence="2">The sequence shown here is derived from an EMBL/GenBank/DDBJ whole genome shotgun (WGS) entry which is preliminary data.</text>
</comment>
<dbReference type="GO" id="GO:0016758">
    <property type="term" value="F:hexosyltransferase activity"/>
    <property type="evidence" value="ECO:0007669"/>
    <property type="project" value="UniProtKB-ARBA"/>
</dbReference>
<reference evidence="2 5" key="1">
    <citation type="submission" date="2016-11" db="EMBL/GenBank/DDBJ databases">
        <title>Whole genomes of Flavobacteriaceae.</title>
        <authorList>
            <person name="Stine C."/>
            <person name="Li C."/>
            <person name="Tadesse D."/>
        </authorList>
    </citation>
    <scope>NUCLEOTIDE SEQUENCE [LARGE SCALE GENOMIC DNA]</scope>
    <source>
        <strain evidence="2 5">ATCC 19366</strain>
    </source>
</reference>
<dbReference type="CDD" id="cd06433">
    <property type="entry name" value="GT_2_WfgS_like"/>
    <property type="match status" value="1"/>
</dbReference>
<name>A0AB36P5C8_9FLAO</name>
<organism evidence="2 5">
    <name type="scientific">Flavobacterium pectinovorum</name>
    <dbReference type="NCBI Taxonomy" id="29533"/>
    <lineage>
        <taxon>Bacteria</taxon>
        <taxon>Pseudomonadati</taxon>
        <taxon>Bacteroidota</taxon>
        <taxon>Flavobacteriia</taxon>
        <taxon>Flavobacteriales</taxon>
        <taxon>Flavobacteriaceae</taxon>
        <taxon>Flavobacterium</taxon>
    </lineage>
</organism>
<gene>
    <name evidence="2" type="ORF">B0A72_01760</name>
    <name evidence="3" type="ORF">SAMN05444387_3058</name>
</gene>
<evidence type="ECO:0000259" key="1">
    <source>
        <dbReference type="Pfam" id="PF00535"/>
    </source>
</evidence>
<keyword evidence="2" id="KW-0808">Transferase</keyword>
<dbReference type="Gene3D" id="3.90.550.10">
    <property type="entry name" value="Spore Coat Polysaccharide Biosynthesis Protein SpsA, Chain A"/>
    <property type="match status" value="1"/>
</dbReference>
<feature type="domain" description="Glycosyltransferase 2-like" evidence="1">
    <location>
        <begin position="5"/>
        <end position="127"/>
    </location>
</feature>
<dbReference type="SUPFAM" id="SSF53448">
    <property type="entry name" value="Nucleotide-diphospho-sugar transferases"/>
    <property type="match status" value="1"/>
</dbReference>
<dbReference type="Pfam" id="PF00535">
    <property type="entry name" value="Glycos_transf_2"/>
    <property type="match status" value="1"/>
</dbReference>
<dbReference type="Proteomes" id="UP000198431">
    <property type="component" value="Unassembled WGS sequence"/>
</dbReference>
<dbReference type="EMBL" id="MUHB01000003">
    <property type="protein sequence ID" value="OXB07615.1"/>
    <property type="molecule type" value="Genomic_DNA"/>
</dbReference>
<proteinExistence type="predicted"/>
<evidence type="ECO:0000313" key="3">
    <source>
        <dbReference type="EMBL" id="SHM74072.1"/>
    </source>
</evidence>